<dbReference type="GO" id="GO:0016020">
    <property type="term" value="C:membrane"/>
    <property type="evidence" value="ECO:0007669"/>
    <property type="project" value="UniProtKB-SubCell"/>
</dbReference>
<feature type="transmembrane region" description="Helical" evidence="5">
    <location>
        <begin position="78"/>
        <end position="100"/>
    </location>
</feature>
<evidence type="ECO:0000256" key="4">
    <source>
        <dbReference type="ARBA" id="ARBA00023136"/>
    </source>
</evidence>
<evidence type="ECO:0000313" key="8">
    <source>
        <dbReference type="EnsemblMetazoa" id="CapteP208567"/>
    </source>
</evidence>
<dbReference type="Gene3D" id="1.20.1070.10">
    <property type="entry name" value="Rhodopsin 7-helix transmembrane proteins"/>
    <property type="match status" value="1"/>
</dbReference>
<dbReference type="EMBL" id="KB310787">
    <property type="protein sequence ID" value="ELT90744.1"/>
    <property type="molecule type" value="Genomic_DNA"/>
</dbReference>
<organism evidence="7">
    <name type="scientific">Capitella teleta</name>
    <name type="common">Polychaete worm</name>
    <dbReference type="NCBI Taxonomy" id="283909"/>
    <lineage>
        <taxon>Eukaryota</taxon>
        <taxon>Metazoa</taxon>
        <taxon>Spiralia</taxon>
        <taxon>Lophotrochozoa</taxon>
        <taxon>Annelida</taxon>
        <taxon>Polychaeta</taxon>
        <taxon>Sedentaria</taxon>
        <taxon>Scolecida</taxon>
        <taxon>Capitellidae</taxon>
        <taxon>Capitella</taxon>
    </lineage>
</organism>
<evidence type="ECO:0000256" key="3">
    <source>
        <dbReference type="ARBA" id="ARBA00022989"/>
    </source>
</evidence>
<dbReference type="OrthoDB" id="6126859at2759"/>
<reference evidence="7 9" key="2">
    <citation type="journal article" date="2013" name="Nature">
        <title>Insights into bilaterian evolution from three spiralian genomes.</title>
        <authorList>
            <person name="Simakov O."/>
            <person name="Marletaz F."/>
            <person name="Cho S.J."/>
            <person name="Edsinger-Gonzales E."/>
            <person name="Havlak P."/>
            <person name="Hellsten U."/>
            <person name="Kuo D.H."/>
            <person name="Larsson T."/>
            <person name="Lv J."/>
            <person name="Arendt D."/>
            <person name="Savage R."/>
            <person name="Osoegawa K."/>
            <person name="de Jong P."/>
            <person name="Grimwood J."/>
            <person name="Chapman J.A."/>
            <person name="Shapiro H."/>
            <person name="Aerts A."/>
            <person name="Otillar R.P."/>
            <person name="Terry A.Y."/>
            <person name="Boore J.L."/>
            <person name="Grigoriev I.V."/>
            <person name="Lindberg D.R."/>
            <person name="Seaver E.C."/>
            <person name="Weisblat D.A."/>
            <person name="Putnam N.H."/>
            <person name="Rokhsar D.S."/>
        </authorList>
    </citation>
    <scope>NUCLEOTIDE SEQUENCE</scope>
    <source>
        <strain evidence="7 9">I ESC-2004</strain>
    </source>
</reference>
<feature type="non-terminal residue" evidence="7">
    <location>
        <position position="1"/>
    </location>
</feature>
<keyword evidence="9" id="KW-1185">Reference proteome</keyword>
<evidence type="ECO:0000256" key="5">
    <source>
        <dbReference type="SAM" id="Phobius"/>
    </source>
</evidence>
<name>R7TAL1_CAPTE</name>
<accession>R7TAL1</accession>
<dbReference type="PROSITE" id="PS50262">
    <property type="entry name" value="G_PROTEIN_RECEP_F1_2"/>
    <property type="match status" value="1"/>
</dbReference>
<dbReference type="InterPro" id="IPR017452">
    <property type="entry name" value="GPCR_Rhodpsn_7TM"/>
</dbReference>
<dbReference type="PANTHER" id="PTHR46641">
    <property type="entry name" value="FMRFAMIDE RECEPTOR-RELATED"/>
    <property type="match status" value="1"/>
</dbReference>
<evidence type="ECO:0000313" key="9">
    <source>
        <dbReference type="Proteomes" id="UP000014760"/>
    </source>
</evidence>
<keyword evidence="3 5" id="KW-1133">Transmembrane helix</keyword>
<keyword evidence="2 5" id="KW-0812">Transmembrane</keyword>
<evidence type="ECO:0000259" key="6">
    <source>
        <dbReference type="PROSITE" id="PS50262"/>
    </source>
</evidence>
<gene>
    <name evidence="7" type="ORF">CAPTEDRAFT_208567</name>
</gene>
<feature type="transmembrane region" description="Helical" evidence="5">
    <location>
        <begin position="120"/>
        <end position="142"/>
    </location>
</feature>
<feature type="domain" description="G-protein coupled receptors family 1 profile" evidence="6">
    <location>
        <begin position="1"/>
        <end position="139"/>
    </location>
</feature>
<sequence length="177" mass="19827">VSLVNRASSGSLVSYPTALGENQVMTIVSNYAEFLLRFALPLLLMAVTNTWTLAAIWRSDRFRKKIDNSAKSALKAPRCLSITVGLVVIFFVTQLLRAALLVDGMIFSYQHRGTFAMESAFAIGDIFTKTNSVVNFFVYMAIGREFRRKVFQMIRIVRSSDSTSEPSTSTHRQPRST</sequence>
<evidence type="ECO:0000256" key="2">
    <source>
        <dbReference type="ARBA" id="ARBA00022692"/>
    </source>
</evidence>
<dbReference type="HOGENOM" id="CLU_1521508_0_0_1"/>
<feature type="transmembrane region" description="Helical" evidence="5">
    <location>
        <begin position="34"/>
        <end position="57"/>
    </location>
</feature>
<dbReference type="SUPFAM" id="SSF81321">
    <property type="entry name" value="Family A G protein-coupled receptor-like"/>
    <property type="match status" value="1"/>
</dbReference>
<comment type="subcellular location">
    <subcellularLocation>
        <location evidence="1">Membrane</location>
    </subcellularLocation>
</comment>
<keyword evidence="4 5" id="KW-0472">Membrane</keyword>
<dbReference type="InterPro" id="IPR052954">
    <property type="entry name" value="GPCR-Ligand_Int"/>
</dbReference>
<reference evidence="9" key="1">
    <citation type="submission" date="2012-12" db="EMBL/GenBank/DDBJ databases">
        <authorList>
            <person name="Hellsten U."/>
            <person name="Grimwood J."/>
            <person name="Chapman J.A."/>
            <person name="Shapiro H."/>
            <person name="Aerts A."/>
            <person name="Otillar R.P."/>
            <person name="Terry A.Y."/>
            <person name="Boore J.L."/>
            <person name="Simakov O."/>
            <person name="Marletaz F."/>
            <person name="Cho S.-J."/>
            <person name="Edsinger-Gonzales E."/>
            <person name="Havlak P."/>
            <person name="Kuo D.-H."/>
            <person name="Larsson T."/>
            <person name="Lv J."/>
            <person name="Arendt D."/>
            <person name="Savage R."/>
            <person name="Osoegawa K."/>
            <person name="de Jong P."/>
            <person name="Lindberg D.R."/>
            <person name="Seaver E.C."/>
            <person name="Weisblat D.A."/>
            <person name="Putnam N.H."/>
            <person name="Grigoriev I.V."/>
            <person name="Rokhsar D.S."/>
        </authorList>
    </citation>
    <scope>NUCLEOTIDE SEQUENCE</scope>
    <source>
        <strain evidence="9">I ESC-2004</strain>
    </source>
</reference>
<dbReference type="AlphaFoldDB" id="R7TAL1"/>
<dbReference type="EMBL" id="AMQN01031656">
    <property type="status" value="NOT_ANNOTATED_CDS"/>
    <property type="molecule type" value="Genomic_DNA"/>
</dbReference>
<dbReference type="PANTHER" id="PTHR46641:SF2">
    <property type="entry name" value="FMRFAMIDE RECEPTOR"/>
    <property type="match status" value="1"/>
</dbReference>
<dbReference type="EnsemblMetazoa" id="CapteT208567">
    <property type="protein sequence ID" value="CapteP208567"/>
    <property type="gene ID" value="CapteG208567"/>
</dbReference>
<evidence type="ECO:0000313" key="7">
    <source>
        <dbReference type="EMBL" id="ELT90744.1"/>
    </source>
</evidence>
<protein>
    <recommendedName>
        <fullName evidence="6">G-protein coupled receptors family 1 profile domain-containing protein</fullName>
    </recommendedName>
</protein>
<evidence type="ECO:0000256" key="1">
    <source>
        <dbReference type="ARBA" id="ARBA00004370"/>
    </source>
</evidence>
<reference evidence="8" key="3">
    <citation type="submission" date="2015-06" db="UniProtKB">
        <authorList>
            <consortium name="EnsemblMetazoa"/>
        </authorList>
    </citation>
    <scope>IDENTIFICATION</scope>
</reference>
<dbReference type="Proteomes" id="UP000014760">
    <property type="component" value="Unassembled WGS sequence"/>
</dbReference>
<proteinExistence type="predicted"/>